<protein>
    <submittedName>
        <fullName evidence="1">Uncharacterized protein</fullName>
    </submittedName>
</protein>
<dbReference type="Proteomes" id="UP000740926">
    <property type="component" value="Unassembled WGS sequence"/>
</dbReference>
<keyword evidence="2" id="KW-1185">Reference proteome</keyword>
<comment type="caution">
    <text evidence="1">The sequence shown here is derived from an EMBL/GenBank/DDBJ whole genome shotgun (WGS) entry which is preliminary data.</text>
</comment>
<reference evidence="1 2" key="1">
    <citation type="journal article" date="2020" name="Microb. Genom.">
        <title>Genetic diversity of clinical and environmental Mucorales isolates obtained from an investigation of mucormycosis cases among solid organ transplant recipients.</title>
        <authorList>
            <person name="Nguyen M.H."/>
            <person name="Kaul D."/>
            <person name="Muto C."/>
            <person name="Cheng S.J."/>
            <person name="Richter R.A."/>
            <person name="Bruno V.M."/>
            <person name="Liu G."/>
            <person name="Beyhan S."/>
            <person name="Sundermann A.J."/>
            <person name="Mounaud S."/>
            <person name="Pasculle A.W."/>
            <person name="Nierman W.C."/>
            <person name="Driscoll E."/>
            <person name="Cumbie R."/>
            <person name="Clancy C.J."/>
            <person name="Dupont C.L."/>
        </authorList>
    </citation>
    <scope>NUCLEOTIDE SEQUENCE [LARGE SCALE GENOMIC DNA]</scope>
    <source>
        <strain evidence="1 2">GL24</strain>
    </source>
</reference>
<name>A0A9P6YRX9_9FUNG</name>
<dbReference type="EMBL" id="JAANIU010003631">
    <property type="protein sequence ID" value="KAG1561153.1"/>
    <property type="molecule type" value="Genomic_DNA"/>
</dbReference>
<sequence>MTNGSDQGGIPDTISLKEHKSRRLILKEMHAVFIFEILANEPILTIEAATDQLCKHFKEIQITQGQ</sequence>
<organism evidence="1 2">
    <name type="scientific">Rhizopus delemar</name>
    <dbReference type="NCBI Taxonomy" id="936053"/>
    <lineage>
        <taxon>Eukaryota</taxon>
        <taxon>Fungi</taxon>
        <taxon>Fungi incertae sedis</taxon>
        <taxon>Mucoromycota</taxon>
        <taxon>Mucoromycotina</taxon>
        <taxon>Mucoromycetes</taxon>
        <taxon>Mucorales</taxon>
        <taxon>Mucorineae</taxon>
        <taxon>Rhizopodaceae</taxon>
        <taxon>Rhizopus</taxon>
    </lineage>
</organism>
<evidence type="ECO:0000313" key="1">
    <source>
        <dbReference type="EMBL" id="KAG1561153.1"/>
    </source>
</evidence>
<evidence type="ECO:0000313" key="2">
    <source>
        <dbReference type="Proteomes" id="UP000740926"/>
    </source>
</evidence>
<gene>
    <name evidence="1" type="ORF">G6F50_012229</name>
</gene>
<proteinExistence type="predicted"/>
<dbReference type="AlphaFoldDB" id="A0A9P6YRX9"/>
<accession>A0A9P6YRX9</accession>